<feature type="compositionally biased region" description="Basic and acidic residues" evidence="1">
    <location>
        <begin position="133"/>
        <end position="143"/>
    </location>
</feature>
<evidence type="ECO:0000256" key="1">
    <source>
        <dbReference type="SAM" id="MobiDB-lite"/>
    </source>
</evidence>
<dbReference type="Pfam" id="PF23431">
    <property type="entry name" value="BROMI_N"/>
    <property type="match status" value="1"/>
</dbReference>
<name>A0AAY4CU72_9TELE</name>
<reference evidence="3" key="2">
    <citation type="submission" date="2025-09" db="UniProtKB">
        <authorList>
            <consortium name="Ensembl"/>
        </authorList>
    </citation>
    <scope>IDENTIFICATION</scope>
</reference>
<dbReference type="InterPro" id="IPR055391">
    <property type="entry name" value="BROMI_N"/>
</dbReference>
<dbReference type="Proteomes" id="UP000694580">
    <property type="component" value="Unplaced"/>
</dbReference>
<keyword evidence="4" id="KW-1185">Reference proteome</keyword>
<sequence>MSAMWLEDEVELQTLLKQLLRRVQERISGAPSVRCAEEILLHLEETDKNFHNYEFVKYLRCRVEACLGGVIDEATDRCARAEGPALGSGHDTLVHAVTRQTRDSGEYKQMMQTLKNTMMVAVESLINKFEEDQVDRASRREQTDSQYTDNCSDSDSSFNQVPGSRRCSTRRPVPASSSHPVLLHQSYAFIRREQAAGAGRPAGPQSPQRGEWPLHLLTWVPAAGDALKLWVLVGALCRPARPVLCSALRRPQLRQLAGAPAEHLRRPDGPRPRPERERYLSRV</sequence>
<feature type="compositionally biased region" description="Basic and acidic residues" evidence="1">
    <location>
        <begin position="262"/>
        <end position="283"/>
    </location>
</feature>
<dbReference type="AlphaFoldDB" id="A0AAY4CU72"/>
<evidence type="ECO:0000313" key="4">
    <source>
        <dbReference type="Proteomes" id="UP000694580"/>
    </source>
</evidence>
<evidence type="ECO:0000259" key="2">
    <source>
        <dbReference type="Pfam" id="PF23431"/>
    </source>
</evidence>
<organism evidence="3 4">
    <name type="scientific">Denticeps clupeoides</name>
    <name type="common">denticle herring</name>
    <dbReference type="NCBI Taxonomy" id="299321"/>
    <lineage>
        <taxon>Eukaryota</taxon>
        <taxon>Metazoa</taxon>
        <taxon>Chordata</taxon>
        <taxon>Craniata</taxon>
        <taxon>Vertebrata</taxon>
        <taxon>Euteleostomi</taxon>
        <taxon>Actinopterygii</taxon>
        <taxon>Neopterygii</taxon>
        <taxon>Teleostei</taxon>
        <taxon>Clupei</taxon>
        <taxon>Clupeiformes</taxon>
        <taxon>Denticipitoidei</taxon>
        <taxon>Denticipitidae</taxon>
        <taxon>Denticeps</taxon>
    </lineage>
</organism>
<dbReference type="Ensembl" id="ENSDCDT00010045678.1">
    <property type="protein sequence ID" value="ENSDCDP00010036284.1"/>
    <property type="gene ID" value="ENSDCDG00010023786.1"/>
</dbReference>
<dbReference type="GeneTree" id="ENSGT00940000174281"/>
<protein>
    <recommendedName>
        <fullName evidence="2">BROMI N-terminal domain-containing protein</fullName>
    </recommendedName>
</protein>
<feature type="region of interest" description="Disordered" evidence="1">
    <location>
        <begin position="133"/>
        <end position="179"/>
    </location>
</feature>
<evidence type="ECO:0000313" key="3">
    <source>
        <dbReference type="Ensembl" id="ENSDCDP00010036284.1"/>
    </source>
</evidence>
<proteinExistence type="predicted"/>
<reference evidence="3" key="1">
    <citation type="submission" date="2025-08" db="UniProtKB">
        <authorList>
            <consortium name="Ensembl"/>
        </authorList>
    </citation>
    <scope>IDENTIFICATION</scope>
</reference>
<feature type="region of interest" description="Disordered" evidence="1">
    <location>
        <begin position="258"/>
        <end position="283"/>
    </location>
</feature>
<feature type="compositionally biased region" description="Polar residues" evidence="1">
    <location>
        <begin position="144"/>
        <end position="162"/>
    </location>
</feature>
<accession>A0AAY4CU72</accession>
<feature type="domain" description="BROMI N-terminal" evidence="2">
    <location>
        <begin position="12"/>
        <end position="136"/>
    </location>
</feature>